<name>A0A7I9VNJ3_9BACT</name>
<dbReference type="EMBL" id="BJTG01000006">
    <property type="protein sequence ID" value="GEJ57972.1"/>
    <property type="molecule type" value="Genomic_DNA"/>
</dbReference>
<dbReference type="AlphaFoldDB" id="A0A7I9VNJ3"/>
<dbReference type="Proteomes" id="UP000503640">
    <property type="component" value="Unassembled WGS sequence"/>
</dbReference>
<keyword evidence="1" id="KW-0472">Membrane</keyword>
<feature type="transmembrane region" description="Helical" evidence="1">
    <location>
        <begin position="131"/>
        <end position="153"/>
    </location>
</feature>
<feature type="transmembrane region" description="Helical" evidence="1">
    <location>
        <begin position="34"/>
        <end position="61"/>
    </location>
</feature>
<keyword evidence="3" id="KW-1185">Reference proteome</keyword>
<feature type="transmembrane region" description="Helical" evidence="1">
    <location>
        <begin position="98"/>
        <end position="119"/>
    </location>
</feature>
<reference evidence="3" key="1">
    <citation type="journal article" date="2020" name="Appl. Environ. Microbiol.">
        <title>Diazotrophic Anaeromyxobacter Isolates from Soils.</title>
        <authorList>
            <person name="Masuda Y."/>
            <person name="Yamanaka H."/>
            <person name="Xu Z.X."/>
            <person name="Shiratori Y."/>
            <person name="Aono T."/>
            <person name="Amachi S."/>
            <person name="Senoo K."/>
            <person name="Itoh H."/>
        </authorList>
    </citation>
    <scope>NUCLEOTIDE SEQUENCE [LARGE SCALE GENOMIC DNA]</scope>
    <source>
        <strain evidence="3">R267</strain>
    </source>
</reference>
<comment type="caution">
    <text evidence="2">The sequence shown here is derived from an EMBL/GenBank/DDBJ whole genome shotgun (WGS) entry which is preliminary data.</text>
</comment>
<proteinExistence type="predicted"/>
<sequence length="169" mass="16907">MRPVAAFAAALLLVSVQAALLRYVGGGAFSLSLALPVVVYLGLSAGNVDGAVGAAAVGYVLDLTAGGPKGLMTFLAVALFLGSRLAGAALSIHGKSGFAALSAVGVFLFGLGALLLTRAVSPVETAPGLRLLGRVLVDALLTGALSPLVLLGMRRLDGLFAREEPGLLR</sequence>
<dbReference type="RefSeq" id="WP_176066071.1">
    <property type="nucleotide sequence ID" value="NZ_BJTG01000006.1"/>
</dbReference>
<organism evidence="2 3">
    <name type="scientific">Anaeromyxobacter diazotrophicus</name>
    <dbReference type="NCBI Taxonomy" id="2590199"/>
    <lineage>
        <taxon>Bacteria</taxon>
        <taxon>Pseudomonadati</taxon>
        <taxon>Myxococcota</taxon>
        <taxon>Myxococcia</taxon>
        <taxon>Myxococcales</taxon>
        <taxon>Cystobacterineae</taxon>
        <taxon>Anaeromyxobacteraceae</taxon>
        <taxon>Anaeromyxobacter</taxon>
    </lineage>
</organism>
<protein>
    <recommendedName>
        <fullName evidence="4">Rod shape-determining protein MreD</fullName>
    </recommendedName>
</protein>
<keyword evidence="1" id="KW-0812">Transmembrane</keyword>
<keyword evidence="1" id="KW-1133">Transmembrane helix</keyword>
<gene>
    <name evidence="2" type="ORF">AMYX_27130</name>
</gene>
<evidence type="ECO:0000256" key="1">
    <source>
        <dbReference type="SAM" id="Phobius"/>
    </source>
</evidence>
<evidence type="ECO:0008006" key="4">
    <source>
        <dbReference type="Google" id="ProtNLM"/>
    </source>
</evidence>
<feature type="transmembrane region" description="Helical" evidence="1">
    <location>
        <begin position="73"/>
        <end position="92"/>
    </location>
</feature>
<evidence type="ECO:0000313" key="2">
    <source>
        <dbReference type="EMBL" id="GEJ57972.1"/>
    </source>
</evidence>
<accession>A0A7I9VNJ3</accession>
<evidence type="ECO:0000313" key="3">
    <source>
        <dbReference type="Proteomes" id="UP000503640"/>
    </source>
</evidence>